<reference evidence="2" key="1">
    <citation type="submission" date="2014-06" db="EMBL/GenBank/DDBJ databases">
        <authorList>
            <person name="Le Roux Frederique"/>
        </authorList>
    </citation>
    <scope>NUCLEOTIDE SEQUENCE [LARGE SCALE GENOMIC DNA]</scope>
    <source>
        <strain evidence="2">J5-5</strain>
    </source>
</reference>
<protein>
    <submittedName>
        <fullName evidence="1">Uncharacterized protein</fullName>
    </submittedName>
</protein>
<dbReference type="Proteomes" id="UP000049495">
    <property type="component" value="Unassembled WGS sequence"/>
</dbReference>
<accession>A0A822MZL0</accession>
<proteinExistence type="predicted"/>
<organism evidence="1 2">
    <name type="scientific">Vibrio crassostreae</name>
    <dbReference type="NCBI Taxonomy" id="246167"/>
    <lineage>
        <taxon>Bacteria</taxon>
        <taxon>Pseudomonadati</taxon>
        <taxon>Pseudomonadota</taxon>
        <taxon>Gammaproteobacteria</taxon>
        <taxon>Vibrionales</taxon>
        <taxon>Vibrionaceae</taxon>
        <taxon>Vibrio</taxon>
    </lineage>
</organism>
<sequence length="139" mass="15874">MMSTVTVNTDEKGVVIAIGHVTHCNIAHKHSVNASELPDDIREHLGVYHYIDGVFEKVTIINEAEERYWQQTELARVNAAIAEYQADITIDERYSELRAGTYTEEDYFKLLGDRKLLIEYVQQADFPECGRPKLSASVR</sequence>
<dbReference type="AlphaFoldDB" id="A0A822MZL0"/>
<gene>
    <name evidence="1" type="ORF">VCR5J5_750072</name>
</gene>
<dbReference type="RefSeq" id="WP_048666311.1">
    <property type="nucleotide sequence ID" value="NZ_AP025477.1"/>
</dbReference>
<evidence type="ECO:0000313" key="1">
    <source>
        <dbReference type="EMBL" id="CDT63997.1"/>
    </source>
</evidence>
<dbReference type="GeneID" id="93902553"/>
<dbReference type="EMBL" id="CCJV01000139">
    <property type="protein sequence ID" value="CDT63997.1"/>
    <property type="molecule type" value="Genomic_DNA"/>
</dbReference>
<name>A0A822MZL0_9VIBR</name>
<comment type="caution">
    <text evidence="1">The sequence shown here is derived from an EMBL/GenBank/DDBJ whole genome shotgun (WGS) entry which is preliminary data.</text>
</comment>
<evidence type="ECO:0000313" key="2">
    <source>
        <dbReference type="Proteomes" id="UP000049495"/>
    </source>
</evidence>